<accession>A0AAW9RXK6</accession>
<protein>
    <submittedName>
        <fullName evidence="5">Aldolase/citrate lyase family protein</fullName>
    </submittedName>
</protein>
<dbReference type="PANTHER" id="PTHR30502">
    <property type="entry name" value="2-KETO-3-DEOXY-L-RHAMNONATE ALDOLASE"/>
    <property type="match status" value="1"/>
</dbReference>
<dbReference type="InterPro" id="IPR005000">
    <property type="entry name" value="Aldolase/citrate-lyase_domain"/>
</dbReference>
<dbReference type="SUPFAM" id="SSF51621">
    <property type="entry name" value="Phosphoenolpyruvate/pyruvate domain"/>
    <property type="match status" value="1"/>
</dbReference>
<dbReference type="PANTHER" id="PTHR30502:SF0">
    <property type="entry name" value="PHOSPHOENOLPYRUVATE CARBOXYLASE FAMILY PROTEIN"/>
    <property type="match status" value="1"/>
</dbReference>
<dbReference type="InterPro" id="IPR050251">
    <property type="entry name" value="HpcH-HpaI_aldolase"/>
</dbReference>
<proteinExistence type="inferred from homology"/>
<dbReference type="EMBL" id="JAZHOF010000004">
    <property type="protein sequence ID" value="MEJ8572336.1"/>
    <property type="molecule type" value="Genomic_DNA"/>
</dbReference>
<evidence type="ECO:0000256" key="1">
    <source>
        <dbReference type="ARBA" id="ARBA00005568"/>
    </source>
</evidence>
<comment type="similarity">
    <text evidence="1">Belongs to the HpcH/HpaI aldolase family.</text>
</comment>
<dbReference type="InterPro" id="IPR040442">
    <property type="entry name" value="Pyrv_kinase-like_dom_sf"/>
</dbReference>
<dbReference type="InterPro" id="IPR015813">
    <property type="entry name" value="Pyrv/PenolPyrv_kinase-like_dom"/>
</dbReference>
<evidence type="ECO:0000256" key="3">
    <source>
        <dbReference type="ARBA" id="ARBA00023239"/>
    </source>
</evidence>
<keyword evidence="3 5" id="KW-0456">Lyase</keyword>
<keyword evidence="6" id="KW-1185">Reference proteome</keyword>
<dbReference type="Gene3D" id="3.20.20.60">
    <property type="entry name" value="Phosphoenolpyruvate-binding domains"/>
    <property type="match status" value="1"/>
</dbReference>
<dbReference type="Pfam" id="PF03328">
    <property type="entry name" value="HpcH_HpaI"/>
    <property type="match status" value="1"/>
</dbReference>
<dbReference type="GO" id="GO:0046872">
    <property type="term" value="F:metal ion binding"/>
    <property type="evidence" value="ECO:0007669"/>
    <property type="project" value="UniProtKB-KW"/>
</dbReference>
<evidence type="ECO:0000259" key="4">
    <source>
        <dbReference type="Pfam" id="PF03328"/>
    </source>
</evidence>
<evidence type="ECO:0000313" key="5">
    <source>
        <dbReference type="EMBL" id="MEJ8572336.1"/>
    </source>
</evidence>
<dbReference type="GO" id="GO:0016832">
    <property type="term" value="F:aldehyde-lyase activity"/>
    <property type="evidence" value="ECO:0007669"/>
    <property type="project" value="TreeGrafter"/>
</dbReference>
<dbReference type="AlphaFoldDB" id="A0AAW9RXK6"/>
<evidence type="ECO:0000313" key="6">
    <source>
        <dbReference type="Proteomes" id="UP001378188"/>
    </source>
</evidence>
<feature type="domain" description="HpcH/HpaI aldolase/citrate lyase" evidence="4">
    <location>
        <begin position="27"/>
        <end position="240"/>
    </location>
</feature>
<keyword evidence="2" id="KW-0479">Metal-binding</keyword>
<comment type="caution">
    <text evidence="5">The sequence shown here is derived from an EMBL/GenBank/DDBJ whole genome shotgun (WGS) entry which is preliminary data.</text>
</comment>
<reference evidence="5 6" key="1">
    <citation type="submission" date="2024-02" db="EMBL/GenBank/DDBJ databases">
        <title>Genome analysis and characterization of Microbaculum marinisediminis sp. nov., isolated from marine sediment.</title>
        <authorList>
            <person name="Du Z.-J."/>
            <person name="Ye Y.-Q."/>
            <person name="Zhang Z.-R."/>
            <person name="Yuan S.-M."/>
            <person name="Zhang X.-Y."/>
        </authorList>
    </citation>
    <scope>NUCLEOTIDE SEQUENCE [LARGE SCALE GENOMIC DNA]</scope>
    <source>
        <strain evidence="5 6">SDUM1044001</strain>
    </source>
</reference>
<dbReference type="RefSeq" id="WP_340330063.1">
    <property type="nucleotide sequence ID" value="NZ_JAZHOF010000004.1"/>
</dbReference>
<name>A0AAW9RXK6_9HYPH</name>
<sequence>MGVCILFDLADPTLRKWLSERRPFGAFWFSLGSTALIETAVAAGAEAIVIDLQHGLFERKGMEAAIGVVPGNIPCIVRVEDHSAAAIGRALDAGAEGILIPLIETAEQAALAASACHYPPAGHRSGGGVRPLLDFERYRDAAGRAVTVGVMIETARGVENAREIAKAGLVDFVFIGTGDLALSLGRGFDRSSLEDEACAAILAACTEAGKPCGSFTVSPDSAAALIGRGYWMTVVANDITATRSAFDLSLRTFAEGRAAAPCTSQP</sequence>
<dbReference type="GO" id="GO:0005737">
    <property type="term" value="C:cytoplasm"/>
    <property type="evidence" value="ECO:0007669"/>
    <property type="project" value="TreeGrafter"/>
</dbReference>
<evidence type="ECO:0000256" key="2">
    <source>
        <dbReference type="ARBA" id="ARBA00022723"/>
    </source>
</evidence>
<gene>
    <name evidence="5" type="ORF">V3328_12675</name>
</gene>
<dbReference type="Proteomes" id="UP001378188">
    <property type="component" value="Unassembled WGS sequence"/>
</dbReference>
<organism evidence="5 6">
    <name type="scientific">Microbaculum marinum</name>
    <dbReference type="NCBI Taxonomy" id="1764581"/>
    <lineage>
        <taxon>Bacteria</taxon>
        <taxon>Pseudomonadati</taxon>
        <taxon>Pseudomonadota</taxon>
        <taxon>Alphaproteobacteria</taxon>
        <taxon>Hyphomicrobiales</taxon>
        <taxon>Tepidamorphaceae</taxon>
        <taxon>Microbaculum</taxon>
    </lineage>
</organism>